<organism evidence="2 3">
    <name type="scientific">Holospora elegans E1</name>
    <dbReference type="NCBI Taxonomy" id="1427503"/>
    <lineage>
        <taxon>Bacteria</taxon>
        <taxon>Pseudomonadati</taxon>
        <taxon>Pseudomonadota</taxon>
        <taxon>Alphaproteobacteria</taxon>
        <taxon>Holosporales</taxon>
        <taxon>Holosporaceae</taxon>
        <taxon>Holospora</taxon>
    </lineage>
</organism>
<keyword evidence="3" id="KW-1185">Reference proteome</keyword>
<dbReference type="RefSeq" id="WP_035543782.1">
    <property type="nucleotide sequence ID" value="NZ_BAUP01000041.1"/>
</dbReference>
<dbReference type="Proteomes" id="UP000024842">
    <property type="component" value="Unassembled WGS sequence"/>
</dbReference>
<evidence type="ECO:0000313" key="2">
    <source>
        <dbReference type="EMBL" id="GAJ45900.1"/>
    </source>
</evidence>
<dbReference type="EMBL" id="BAUP01000041">
    <property type="protein sequence ID" value="GAJ45900.1"/>
    <property type="molecule type" value="Genomic_DNA"/>
</dbReference>
<gene>
    <name evidence="2" type="ORF">HE1_00217</name>
</gene>
<evidence type="ECO:0000256" key="1">
    <source>
        <dbReference type="SAM" id="SignalP"/>
    </source>
</evidence>
<feature type="chain" id="PRO_5001513451" evidence="1">
    <location>
        <begin position="22"/>
        <end position="97"/>
    </location>
</feature>
<feature type="signal peptide" evidence="1">
    <location>
        <begin position="1"/>
        <end position="21"/>
    </location>
</feature>
<dbReference type="STRING" id="1427503.HE1_00217"/>
<sequence precursor="true">MLKKFIFMFCVLAIMNTAAQAILNKELESEITPIINKYNAFTDDYINKTEYNKDYNQNLNKYKKNISMFSKIFIDIVKNKQTLITYTKKKNYMKKLF</sequence>
<name>A0A023DYA8_9PROT</name>
<protein>
    <submittedName>
        <fullName evidence="2">Uncharacterized protein</fullName>
    </submittedName>
</protein>
<evidence type="ECO:0000313" key="3">
    <source>
        <dbReference type="Proteomes" id="UP000024842"/>
    </source>
</evidence>
<proteinExistence type="predicted"/>
<reference evidence="2 3" key="1">
    <citation type="journal article" date="2014" name="FEMS Microbiol. Lett.">
        <title>Draft genome sequences of three Holospora species (Holospora obtusa, Holospora undulata, and Holospora elegans), endonuclear symbiotic bacteria of the ciliate Paramecium caudatum.</title>
        <authorList>
            <person name="Dohra H."/>
            <person name="Tanaka K."/>
            <person name="Suzuki T."/>
            <person name="Fujishima M."/>
            <person name="Suzuki H."/>
        </authorList>
    </citation>
    <scope>NUCLEOTIDE SEQUENCE [LARGE SCALE GENOMIC DNA]</scope>
    <source>
        <strain evidence="2 3">E1</strain>
    </source>
</reference>
<accession>A0A023DYA8</accession>
<keyword evidence="1" id="KW-0732">Signal</keyword>
<dbReference type="AlphaFoldDB" id="A0A023DYA8"/>
<comment type="caution">
    <text evidence="2">The sequence shown here is derived from an EMBL/GenBank/DDBJ whole genome shotgun (WGS) entry which is preliminary data.</text>
</comment>